<dbReference type="SUPFAM" id="SSF50630">
    <property type="entry name" value="Acid proteases"/>
    <property type="match status" value="1"/>
</dbReference>
<name>S8DVJ2_FOMSC</name>
<dbReference type="InParanoid" id="S8DVJ2"/>
<evidence type="ECO:0008006" key="3">
    <source>
        <dbReference type="Google" id="ProtNLM"/>
    </source>
</evidence>
<organism evidence="1 2">
    <name type="scientific">Fomitopsis schrenkii</name>
    <name type="common">Brown rot fungus</name>
    <dbReference type="NCBI Taxonomy" id="2126942"/>
    <lineage>
        <taxon>Eukaryota</taxon>
        <taxon>Fungi</taxon>
        <taxon>Dikarya</taxon>
        <taxon>Basidiomycota</taxon>
        <taxon>Agaricomycotina</taxon>
        <taxon>Agaricomycetes</taxon>
        <taxon>Polyporales</taxon>
        <taxon>Fomitopsis</taxon>
    </lineage>
</organism>
<dbReference type="HOGENOM" id="CLU_1038427_0_0_1"/>
<protein>
    <recommendedName>
        <fullName evidence="3">Peptidase A1 domain-containing protein</fullName>
    </recommendedName>
</protein>
<evidence type="ECO:0000313" key="1">
    <source>
        <dbReference type="EMBL" id="EPS95183.1"/>
    </source>
</evidence>
<evidence type="ECO:0000313" key="2">
    <source>
        <dbReference type="Proteomes" id="UP000015241"/>
    </source>
</evidence>
<dbReference type="InterPro" id="IPR021109">
    <property type="entry name" value="Peptidase_aspartic_dom_sf"/>
</dbReference>
<reference evidence="1 2" key="1">
    <citation type="journal article" date="2012" name="Science">
        <title>The Paleozoic origin of enzymatic lignin decomposition reconstructed from 31 fungal genomes.</title>
        <authorList>
            <person name="Floudas D."/>
            <person name="Binder M."/>
            <person name="Riley R."/>
            <person name="Barry K."/>
            <person name="Blanchette R.A."/>
            <person name="Henrissat B."/>
            <person name="Martinez A.T."/>
            <person name="Otillar R."/>
            <person name="Spatafora J.W."/>
            <person name="Yadav J.S."/>
            <person name="Aerts A."/>
            <person name="Benoit I."/>
            <person name="Boyd A."/>
            <person name="Carlson A."/>
            <person name="Copeland A."/>
            <person name="Coutinho P.M."/>
            <person name="de Vries R.P."/>
            <person name="Ferreira P."/>
            <person name="Findley K."/>
            <person name="Foster B."/>
            <person name="Gaskell J."/>
            <person name="Glotzer D."/>
            <person name="Gorecki P."/>
            <person name="Heitman J."/>
            <person name="Hesse C."/>
            <person name="Hori C."/>
            <person name="Igarashi K."/>
            <person name="Jurgens J.A."/>
            <person name="Kallen N."/>
            <person name="Kersten P."/>
            <person name="Kohler A."/>
            <person name="Kuees U."/>
            <person name="Kumar T.K.A."/>
            <person name="Kuo A."/>
            <person name="LaButti K."/>
            <person name="Larrondo L.F."/>
            <person name="Lindquist E."/>
            <person name="Ling A."/>
            <person name="Lombard V."/>
            <person name="Lucas S."/>
            <person name="Lundell T."/>
            <person name="Martin R."/>
            <person name="McLaughlin D.J."/>
            <person name="Morgenstern I."/>
            <person name="Morin E."/>
            <person name="Murat C."/>
            <person name="Nagy L.G."/>
            <person name="Nolan M."/>
            <person name="Ohm R.A."/>
            <person name="Patyshakuliyeva A."/>
            <person name="Rokas A."/>
            <person name="Ruiz-Duenas F.J."/>
            <person name="Sabat G."/>
            <person name="Salamov A."/>
            <person name="Samejima M."/>
            <person name="Schmutz J."/>
            <person name="Slot J.C."/>
            <person name="St John F."/>
            <person name="Stenlid J."/>
            <person name="Sun H."/>
            <person name="Sun S."/>
            <person name="Syed K."/>
            <person name="Tsang A."/>
            <person name="Wiebenga A."/>
            <person name="Young D."/>
            <person name="Pisabarro A."/>
            <person name="Eastwood D.C."/>
            <person name="Martin F."/>
            <person name="Cullen D."/>
            <person name="Grigoriev I.V."/>
            <person name="Hibbett D.S."/>
        </authorList>
    </citation>
    <scope>NUCLEOTIDE SEQUENCE</scope>
    <source>
        <strain evidence="2">FP-58527</strain>
    </source>
</reference>
<gene>
    <name evidence="1" type="ORF">FOMPIDRAFT_85316</name>
</gene>
<proteinExistence type="predicted"/>
<dbReference type="AlphaFoldDB" id="S8DVJ2"/>
<keyword evidence="2" id="KW-1185">Reference proteome</keyword>
<sequence>MPGEVMYWRLLLPTAKVDSNYDAKDNGTGLSWLALNNWPTKRVPNWHHVPVFQTPGSKADLWTVHLLSITFIYEPGGAEQSTTKVLRPPHALDHITVIMDTGASSSWVPYGVISQLRSIFSSDVNRELEAQHSGEYSGTPVIGSAHLHLSGEIADQISANKWKMFYEFEGTNGKRIKIRGPPSPFICDASSDSGKNKPADGLLFALPDSSQPGSENSGLAIFGLNFFQSMVVAMHRPNSARPFLQLAPQWPKDYLSEEWTLAQLAESS</sequence>
<dbReference type="EMBL" id="KE504213">
    <property type="protein sequence ID" value="EPS95183.1"/>
    <property type="molecule type" value="Genomic_DNA"/>
</dbReference>
<accession>S8DVJ2</accession>
<dbReference type="Proteomes" id="UP000015241">
    <property type="component" value="Unassembled WGS sequence"/>
</dbReference>
<dbReference type="Gene3D" id="2.40.70.10">
    <property type="entry name" value="Acid Proteases"/>
    <property type="match status" value="1"/>
</dbReference>
<dbReference type="OrthoDB" id="2747343at2759"/>